<dbReference type="InterPro" id="IPR013187">
    <property type="entry name" value="F-box-assoc_dom_typ3"/>
</dbReference>
<dbReference type="Proteomes" id="UP000594261">
    <property type="component" value="Chromosome 5"/>
</dbReference>
<dbReference type="PANTHER" id="PTHR31672:SF13">
    <property type="entry name" value="F-BOX PROTEIN CPR30-LIKE"/>
    <property type="match status" value="1"/>
</dbReference>
<dbReference type="EnsemblPlants" id="QL05p077156:mrna">
    <property type="protein sequence ID" value="QL05p077156:mrna"/>
    <property type="gene ID" value="QL05p077156"/>
</dbReference>
<dbReference type="RefSeq" id="XP_030970774.1">
    <property type="nucleotide sequence ID" value="XM_031114914.1"/>
</dbReference>
<dbReference type="PROSITE" id="PS50181">
    <property type="entry name" value="FBOX"/>
    <property type="match status" value="1"/>
</dbReference>
<keyword evidence="3" id="KW-1185">Reference proteome</keyword>
<accession>A0A7N2R5M5</accession>
<reference evidence="2" key="2">
    <citation type="submission" date="2021-01" db="UniProtKB">
        <authorList>
            <consortium name="EnsemblPlants"/>
        </authorList>
    </citation>
    <scope>IDENTIFICATION</scope>
</reference>
<feature type="domain" description="F-box" evidence="1">
    <location>
        <begin position="20"/>
        <end position="66"/>
    </location>
</feature>
<dbReference type="InParanoid" id="A0A7N2R5M5"/>
<proteinExistence type="predicted"/>
<sequence length="332" mass="38002">MRAKPEIAVNKKSHGKISISATQQSIPLDIVMEILNWLPVKYVLRMKCVCRQWYTLTQDCHFIEKHMSRHRVKCSYNKIPITPPCNSHDNFQLICGCNGMLLKKRIAPNKFLIMNNATRQMLELPDPHKNSFGCEILTIGSDNSWRTINFPSLNDANKKREKIMVVSAGEAVHCIKLNKVRTCFCAEMVSLDLESESFKSTIMPKGLFSNWEKVWALDWNGCISFAVRVEEVINVVVLEDYKKLKWGKEKIVTPLAFTNSTPNLMEDLVPLFAQNGDLWFCVKDKRLMAYNIESGKINCIIWDTEASKMEKCGFYVGPSSLINLKGMQPVKK</sequence>
<reference evidence="2 3" key="1">
    <citation type="journal article" date="2016" name="G3 (Bethesda)">
        <title>First Draft Assembly and Annotation of the Genome of a California Endemic Oak Quercus lobata Nee (Fagaceae).</title>
        <authorList>
            <person name="Sork V.L."/>
            <person name="Fitz-Gibbon S.T."/>
            <person name="Puiu D."/>
            <person name="Crepeau M."/>
            <person name="Gugger P.F."/>
            <person name="Sherman R."/>
            <person name="Stevens K."/>
            <person name="Langley C.H."/>
            <person name="Pellegrini M."/>
            <person name="Salzberg S.L."/>
        </authorList>
    </citation>
    <scope>NUCLEOTIDE SEQUENCE [LARGE SCALE GENOMIC DNA]</scope>
    <source>
        <strain evidence="2 3">cv. SW786</strain>
    </source>
</reference>
<dbReference type="OMA" id="EIWSERF"/>
<dbReference type="KEGG" id="qlo:115991177"/>
<dbReference type="Pfam" id="PF08268">
    <property type="entry name" value="FBA_3"/>
    <property type="match status" value="1"/>
</dbReference>
<name>A0A7N2R5M5_QUELO</name>
<dbReference type="Gramene" id="QL05p077156:mrna">
    <property type="protein sequence ID" value="QL05p077156:mrna"/>
    <property type="gene ID" value="QL05p077156"/>
</dbReference>
<evidence type="ECO:0000313" key="2">
    <source>
        <dbReference type="EnsemblPlants" id="QL05p077156:mrna"/>
    </source>
</evidence>
<dbReference type="Pfam" id="PF00646">
    <property type="entry name" value="F-box"/>
    <property type="match status" value="1"/>
</dbReference>
<dbReference type="SUPFAM" id="SSF81383">
    <property type="entry name" value="F-box domain"/>
    <property type="match status" value="1"/>
</dbReference>
<evidence type="ECO:0000259" key="1">
    <source>
        <dbReference type="PROSITE" id="PS50181"/>
    </source>
</evidence>
<dbReference type="InterPro" id="IPR036047">
    <property type="entry name" value="F-box-like_dom_sf"/>
</dbReference>
<dbReference type="AlphaFoldDB" id="A0A7N2R5M5"/>
<dbReference type="CDD" id="cd22157">
    <property type="entry name" value="F-box_AtFBW1-like"/>
    <property type="match status" value="1"/>
</dbReference>
<dbReference type="PANTHER" id="PTHR31672">
    <property type="entry name" value="BNACNNG10540D PROTEIN"/>
    <property type="match status" value="1"/>
</dbReference>
<organism evidence="2 3">
    <name type="scientific">Quercus lobata</name>
    <name type="common">Valley oak</name>
    <dbReference type="NCBI Taxonomy" id="97700"/>
    <lineage>
        <taxon>Eukaryota</taxon>
        <taxon>Viridiplantae</taxon>
        <taxon>Streptophyta</taxon>
        <taxon>Embryophyta</taxon>
        <taxon>Tracheophyta</taxon>
        <taxon>Spermatophyta</taxon>
        <taxon>Magnoliopsida</taxon>
        <taxon>eudicotyledons</taxon>
        <taxon>Gunneridae</taxon>
        <taxon>Pentapetalae</taxon>
        <taxon>rosids</taxon>
        <taxon>fabids</taxon>
        <taxon>Fagales</taxon>
        <taxon>Fagaceae</taxon>
        <taxon>Quercus</taxon>
    </lineage>
</organism>
<dbReference type="InterPro" id="IPR050796">
    <property type="entry name" value="SCF_F-box_component"/>
</dbReference>
<dbReference type="OrthoDB" id="906973at2759"/>
<gene>
    <name evidence="2" type="primary">LOC115991177</name>
</gene>
<dbReference type="EMBL" id="LRBV02000005">
    <property type="status" value="NOT_ANNOTATED_CDS"/>
    <property type="molecule type" value="Genomic_DNA"/>
</dbReference>
<dbReference type="GeneID" id="115991177"/>
<dbReference type="SMART" id="SM00256">
    <property type="entry name" value="FBOX"/>
    <property type="match status" value="1"/>
</dbReference>
<dbReference type="InterPro" id="IPR001810">
    <property type="entry name" value="F-box_dom"/>
</dbReference>
<protein>
    <recommendedName>
        <fullName evidence="1">F-box domain-containing protein</fullName>
    </recommendedName>
</protein>
<dbReference type="Gene3D" id="1.20.1280.50">
    <property type="match status" value="1"/>
</dbReference>
<evidence type="ECO:0000313" key="3">
    <source>
        <dbReference type="Proteomes" id="UP000594261"/>
    </source>
</evidence>